<dbReference type="Proteomes" id="UP000254326">
    <property type="component" value="Unassembled WGS sequence"/>
</dbReference>
<dbReference type="AlphaFoldDB" id="A0A370U8B2"/>
<sequence length="239" mass="27072">MLDKNKVEAIKLRLAGVPLQQICHTTSLSAPTVLKAMSQFELHGWQGLQNKKGGRPKCDTYDIGEQVISTLLLCEGCWLDRDLWASRLSEQMQKQISARSAMRYLQDAGLTMPVYGWRQLIVKSSQSKWSHRLRKLQHDRAARLAPTIACCKEVVVNKQRLFVLTVQSERKKVLWQVNRNWPNIGWLRKALLELENDKSCYALMVGVSAASAAGIATELGNMGIKLLIPSPEETKLPWY</sequence>
<gene>
    <name evidence="1" type="ORF">DN730_10355</name>
</gene>
<dbReference type="SUPFAM" id="SSF46689">
    <property type="entry name" value="Homeodomain-like"/>
    <property type="match status" value="1"/>
</dbReference>
<evidence type="ECO:0000313" key="1">
    <source>
        <dbReference type="EMBL" id="RDL44029.1"/>
    </source>
</evidence>
<comment type="caution">
    <text evidence="1">The sequence shown here is derived from an EMBL/GenBank/DDBJ whole genome shotgun (WGS) entry which is preliminary data.</text>
</comment>
<keyword evidence="2" id="KW-1185">Reference proteome</keyword>
<dbReference type="EMBL" id="QKRA01000004">
    <property type="protein sequence ID" value="RDL44029.1"/>
    <property type="molecule type" value="Genomic_DNA"/>
</dbReference>
<organism evidence="1 2">
    <name type="scientific">Marinomonas piezotolerans</name>
    <dbReference type="NCBI Taxonomy" id="2213058"/>
    <lineage>
        <taxon>Bacteria</taxon>
        <taxon>Pseudomonadati</taxon>
        <taxon>Pseudomonadota</taxon>
        <taxon>Gammaproteobacteria</taxon>
        <taxon>Oceanospirillales</taxon>
        <taxon>Oceanospirillaceae</taxon>
        <taxon>Marinomonas</taxon>
    </lineage>
</organism>
<protein>
    <submittedName>
        <fullName evidence="1">Uncharacterized protein</fullName>
    </submittedName>
</protein>
<dbReference type="RefSeq" id="WP_115468067.1">
    <property type="nucleotide sequence ID" value="NZ_QKRA01000004.1"/>
</dbReference>
<accession>A0A370U8B2</accession>
<dbReference type="InterPro" id="IPR009057">
    <property type="entry name" value="Homeodomain-like_sf"/>
</dbReference>
<name>A0A370U8B2_9GAMM</name>
<evidence type="ECO:0000313" key="2">
    <source>
        <dbReference type="Proteomes" id="UP000254326"/>
    </source>
</evidence>
<proteinExistence type="predicted"/>
<reference evidence="1 2" key="1">
    <citation type="submission" date="2018-06" db="EMBL/GenBank/DDBJ databases">
        <title>Marinomonas sp. YLB-05 draft genome sequence.</title>
        <authorList>
            <person name="Yu L."/>
            <person name="Tang X."/>
        </authorList>
    </citation>
    <scope>NUCLEOTIDE SEQUENCE [LARGE SCALE GENOMIC DNA]</scope>
    <source>
        <strain evidence="1 2">YLB-05</strain>
    </source>
</reference>